<dbReference type="InterPro" id="IPR036188">
    <property type="entry name" value="FAD/NAD-bd_sf"/>
</dbReference>
<dbReference type="Pfam" id="PF13450">
    <property type="entry name" value="NAD_binding_8"/>
    <property type="match status" value="1"/>
</dbReference>
<evidence type="ECO:0000313" key="2">
    <source>
        <dbReference type="EMBL" id="KRO72457.1"/>
    </source>
</evidence>
<dbReference type="GO" id="GO:0016491">
    <property type="term" value="F:oxidoreductase activity"/>
    <property type="evidence" value="ECO:0007669"/>
    <property type="project" value="InterPro"/>
</dbReference>
<dbReference type="Gene3D" id="3.50.50.60">
    <property type="entry name" value="FAD/NAD(P)-binding domain"/>
    <property type="match status" value="1"/>
</dbReference>
<dbReference type="AlphaFoldDB" id="A0A0R2SC60"/>
<dbReference type="Pfam" id="PF01593">
    <property type="entry name" value="Amino_oxidase"/>
    <property type="match status" value="1"/>
</dbReference>
<dbReference type="Gene3D" id="3.90.660.10">
    <property type="match status" value="1"/>
</dbReference>
<dbReference type="PANTHER" id="PTHR16128">
    <property type="entry name" value="FAD/NAD(P)-BINDING OXIDOREDUCTASE FAMILY PROTEIN"/>
    <property type="match status" value="1"/>
</dbReference>
<reference evidence="2 3" key="1">
    <citation type="submission" date="2015-10" db="EMBL/GenBank/DDBJ databases">
        <title>Metagenome-Assembled Genomes uncover a global brackish microbiome.</title>
        <authorList>
            <person name="Hugerth L.W."/>
            <person name="Larsson J."/>
            <person name="Alneberg J."/>
            <person name="Lindh M.V."/>
            <person name="Legrand C."/>
            <person name="Pinhassi J."/>
            <person name="Andersson A.F."/>
        </authorList>
    </citation>
    <scope>NUCLEOTIDE SEQUENCE [LARGE SCALE GENOMIC DNA]</scope>
    <source>
        <strain evidence="2">BACL4 MAG-120507-bin80</strain>
    </source>
</reference>
<proteinExistence type="predicted"/>
<organism evidence="2 3">
    <name type="scientific">OM182 bacterium BACL3 MAG-120507-bin80</name>
    <dbReference type="NCBI Taxonomy" id="1655577"/>
    <lineage>
        <taxon>Bacteria</taxon>
        <taxon>Pseudomonadati</taxon>
        <taxon>Pseudomonadota</taxon>
        <taxon>Gammaproteobacteria</taxon>
        <taxon>OMG group</taxon>
        <taxon>OM182 clade</taxon>
    </lineage>
</organism>
<name>A0A0R2SC60_9GAMM</name>
<dbReference type="SUPFAM" id="SSF51905">
    <property type="entry name" value="FAD/NAD(P)-binding domain"/>
    <property type="match status" value="1"/>
</dbReference>
<gene>
    <name evidence="2" type="ORF">ABR69_10235</name>
</gene>
<feature type="domain" description="Amine oxidase" evidence="1">
    <location>
        <begin position="116"/>
        <end position="330"/>
    </location>
</feature>
<evidence type="ECO:0000313" key="3">
    <source>
        <dbReference type="Proteomes" id="UP000051934"/>
    </source>
</evidence>
<sequence length="341" mass="37782">MQDVLIIGTGMAATALASKLAGKARVTLIEKSRGFGGRMATRRREGFEFDHGAQFFTARSTEFTQFLAQPVERDAIQEWQPRLTTLEAGREPYKREWFEPHFVATPSMNSLCKESLKAVENHVDIILGCEVGSIEKIDTGNAPCRWRVFGKQLDSTQEVLGEFDWVLSAAPSAQTEALFTNTAFNHLDRLRDAVHLPCFSLMLGFDASPKLNFDLATVKESSVALIVANASKPGRAASHSLLVHSDNHWARKNFEGDRAEIQQQLIDETCSLLNLDAASIVHTDLHGWRYAKTEIAAEEDFLLDDARQLAACGDWCLGGRIEDAFLSGHRLGTTLAKLFGE</sequence>
<protein>
    <recommendedName>
        <fullName evidence="1">Amine oxidase domain-containing protein</fullName>
    </recommendedName>
</protein>
<evidence type="ECO:0000259" key="1">
    <source>
        <dbReference type="Pfam" id="PF01593"/>
    </source>
</evidence>
<accession>A0A0R2SC60</accession>
<dbReference type="Proteomes" id="UP000051934">
    <property type="component" value="Unassembled WGS sequence"/>
</dbReference>
<dbReference type="EMBL" id="LIBB01000067">
    <property type="protein sequence ID" value="KRO72457.1"/>
    <property type="molecule type" value="Genomic_DNA"/>
</dbReference>
<dbReference type="InterPro" id="IPR002937">
    <property type="entry name" value="Amino_oxidase"/>
</dbReference>
<comment type="caution">
    <text evidence="2">The sequence shown here is derived from an EMBL/GenBank/DDBJ whole genome shotgun (WGS) entry which is preliminary data.</text>
</comment>
<dbReference type="PANTHER" id="PTHR16128:SF5">
    <property type="entry name" value="FAD_NAD(P)-BINDING OXIDOREDUCTASE FAMILY PROTEIN"/>
    <property type="match status" value="1"/>
</dbReference>